<sequence>MPHLWTRTPLIRSRHLSRLLGCSVYLKLENLQPSQSFKYRGLSLFIQEAFEKHGESVHLIIASSGNAGLAAACASQELGLRCTVYIHEGLHPDVRMGLEDVGANVVVHGNNYPDAFSGATAQVDREPGAVMVPAYDHPTVWAGHGSMIEETATELQTPPKAILCSVGGGGLLGGVLVGCSKVGWDNVPIVALETHGSSCFYHSMMLSRPSKSPYTPPDFVKQVKVNDRITLAKLTPKSRVISLGASSPAKEVVEMSLDHPGTVTCVTVPDELSMLAAMRLASDHKILVETACSTTLIPAYHEGLLDRLLGAPLTKDDSVVFIVCGGTKVSVEELEEYKSYLKGLPSTKVHLNVEGERLDLGDLAV</sequence>
<dbReference type="Pfam" id="PF00291">
    <property type="entry name" value="PALP"/>
    <property type="match status" value="1"/>
</dbReference>
<organism evidence="8 9">
    <name type="scientific">Sistotremastrum suecicum HHB10207 ss-3</name>
    <dbReference type="NCBI Taxonomy" id="1314776"/>
    <lineage>
        <taxon>Eukaryota</taxon>
        <taxon>Fungi</taxon>
        <taxon>Dikarya</taxon>
        <taxon>Basidiomycota</taxon>
        <taxon>Agaricomycotina</taxon>
        <taxon>Agaricomycetes</taxon>
        <taxon>Sistotremastrales</taxon>
        <taxon>Sistotremastraceae</taxon>
        <taxon>Sistotremastrum</taxon>
    </lineage>
</organism>
<dbReference type="GO" id="GO:0006567">
    <property type="term" value="P:L-threonine catabolic process"/>
    <property type="evidence" value="ECO:0007669"/>
    <property type="project" value="TreeGrafter"/>
</dbReference>
<dbReference type="PANTHER" id="PTHR48078:SF2">
    <property type="entry name" value="CATABOLIC L-SERINE_THREONINE DEHYDRATASE"/>
    <property type="match status" value="1"/>
</dbReference>
<gene>
    <name evidence="8" type="ORF">SISSUDRAFT_1047273</name>
</gene>
<accession>A0A166DAF2</accession>
<dbReference type="InterPro" id="IPR036052">
    <property type="entry name" value="TrpB-like_PALP_sf"/>
</dbReference>
<dbReference type="Gene3D" id="3.40.50.1100">
    <property type="match status" value="2"/>
</dbReference>
<keyword evidence="5" id="KW-0456">Lyase</keyword>
<keyword evidence="4" id="KW-0663">Pyridoxal phosphate</keyword>
<dbReference type="Proteomes" id="UP000076798">
    <property type="component" value="Unassembled WGS sequence"/>
</dbReference>
<protein>
    <recommendedName>
        <fullName evidence="3">L-serine ammonia-lyase</fullName>
        <ecNumber evidence="3">4.3.1.17</ecNumber>
    </recommendedName>
</protein>
<dbReference type="PANTHER" id="PTHR48078">
    <property type="entry name" value="THREONINE DEHYDRATASE, MITOCHONDRIAL-RELATED"/>
    <property type="match status" value="1"/>
</dbReference>
<evidence type="ECO:0000256" key="6">
    <source>
        <dbReference type="ARBA" id="ARBA00049406"/>
    </source>
</evidence>
<dbReference type="InterPro" id="IPR050147">
    <property type="entry name" value="Ser/Thr_Dehydratase"/>
</dbReference>
<evidence type="ECO:0000256" key="2">
    <source>
        <dbReference type="ARBA" id="ARBA00010869"/>
    </source>
</evidence>
<reference evidence="8 9" key="1">
    <citation type="journal article" date="2016" name="Mol. Biol. Evol.">
        <title>Comparative Genomics of Early-Diverging Mushroom-Forming Fungi Provides Insights into the Origins of Lignocellulose Decay Capabilities.</title>
        <authorList>
            <person name="Nagy L.G."/>
            <person name="Riley R."/>
            <person name="Tritt A."/>
            <person name="Adam C."/>
            <person name="Daum C."/>
            <person name="Floudas D."/>
            <person name="Sun H."/>
            <person name="Yadav J.S."/>
            <person name="Pangilinan J."/>
            <person name="Larsson K.H."/>
            <person name="Matsuura K."/>
            <person name="Barry K."/>
            <person name="Labutti K."/>
            <person name="Kuo R."/>
            <person name="Ohm R.A."/>
            <person name="Bhattacharya S.S."/>
            <person name="Shirouzu T."/>
            <person name="Yoshinaga Y."/>
            <person name="Martin F.M."/>
            <person name="Grigoriev I.V."/>
            <person name="Hibbett D.S."/>
        </authorList>
    </citation>
    <scope>NUCLEOTIDE SEQUENCE [LARGE SCALE GENOMIC DNA]</scope>
    <source>
        <strain evidence="8 9">HHB10207 ss-3</strain>
    </source>
</reference>
<keyword evidence="9" id="KW-1185">Reference proteome</keyword>
<dbReference type="GO" id="GO:0009097">
    <property type="term" value="P:isoleucine biosynthetic process"/>
    <property type="evidence" value="ECO:0007669"/>
    <property type="project" value="TreeGrafter"/>
</dbReference>
<comment type="catalytic activity">
    <reaction evidence="6">
        <text>L-serine = pyruvate + NH4(+)</text>
        <dbReference type="Rhea" id="RHEA:19169"/>
        <dbReference type="ChEBI" id="CHEBI:15361"/>
        <dbReference type="ChEBI" id="CHEBI:28938"/>
        <dbReference type="ChEBI" id="CHEBI:33384"/>
        <dbReference type="EC" id="4.3.1.17"/>
    </reaction>
</comment>
<feature type="domain" description="Tryptophan synthase beta chain-like PALP" evidence="7">
    <location>
        <begin position="5"/>
        <end position="325"/>
    </location>
</feature>
<evidence type="ECO:0000313" key="9">
    <source>
        <dbReference type="Proteomes" id="UP000076798"/>
    </source>
</evidence>
<name>A0A166DAF2_9AGAM</name>
<dbReference type="GO" id="GO:0006565">
    <property type="term" value="P:L-serine catabolic process"/>
    <property type="evidence" value="ECO:0007669"/>
    <property type="project" value="TreeGrafter"/>
</dbReference>
<evidence type="ECO:0000256" key="1">
    <source>
        <dbReference type="ARBA" id="ARBA00001933"/>
    </source>
</evidence>
<dbReference type="InterPro" id="IPR001926">
    <property type="entry name" value="TrpB-like_PALP"/>
</dbReference>
<dbReference type="EC" id="4.3.1.17" evidence="3"/>
<proteinExistence type="inferred from homology"/>
<evidence type="ECO:0000313" key="8">
    <source>
        <dbReference type="EMBL" id="KZT38306.1"/>
    </source>
</evidence>
<dbReference type="GO" id="GO:0003941">
    <property type="term" value="F:L-serine ammonia-lyase activity"/>
    <property type="evidence" value="ECO:0007669"/>
    <property type="project" value="UniProtKB-EC"/>
</dbReference>
<comment type="similarity">
    <text evidence="2">Belongs to the serine/threonine dehydratase family.</text>
</comment>
<dbReference type="STRING" id="1314776.A0A166DAF2"/>
<dbReference type="GO" id="GO:0004794">
    <property type="term" value="F:threonine deaminase activity"/>
    <property type="evidence" value="ECO:0007669"/>
    <property type="project" value="TreeGrafter"/>
</dbReference>
<evidence type="ECO:0000256" key="3">
    <source>
        <dbReference type="ARBA" id="ARBA00012093"/>
    </source>
</evidence>
<dbReference type="AlphaFoldDB" id="A0A166DAF2"/>
<evidence type="ECO:0000256" key="5">
    <source>
        <dbReference type="ARBA" id="ARBA00023239"/>
    </source>
</evidence>
<dbReference type="OrthoDB" id="7773036at2759"/>
<evidence type="ECO:0000259" key="7">
    <source>
        <dbReference type="Pfam" id="PF00291"/>
    </source>
</evidence>
<evidence type="ECO:0000256" key="4">
    <source>
        <dbReference type="ARBA" id="ARBA00022898"/>
    </source>
</evidence>
<dbReference type="EMBL" id="KV428066">
    <property type="protein sequence ID" value="KZT38306.1"/>
    <property type="molecule type" value="Genomic_DNA"/>
</dbReference>
<dbReference type="SUPFAM" id="SSF53686">
    <property type="entry name" value="Tryptophan synthase beta subunit-like PLP-dependent enzymes"/>
    <property type="match status" value="1"/>
</dbReference>
<comment type="cofactor">
    <cofactor evidence="1">
        <name>pyridoxal 5'-phosphate</name>
        <dbReference type="ChEBI" id="CHEBI:597326"/>
    </cofactor>
</comment>